<proteinExistence type="inferred from homology"/>
<feature type="compositionally biased region" description="Basic and acidic residues" evidence="13">
    <location>
        <begin position="233"/>
        <end position="254"/>
    </location>
</feature>
<dbReference type="InterPro" id="IPR005881">
    <property type="entry name" value="Ser_O-AcTrfase"/>
</dbReference>
<sequence length="254" mass="26915">MSGPMVFKRLREDIDAIMHRDPAARSRLEVLLCYPGLHAVLIHRLASALWRRGWLTTGRFVSYLAKIVTGVEIHPGATIGRRLFIDHATGVVIGETAEVGDDVTLYQGVTLGGTSLLPGKRHPTVEDGVIIGAGAQILGPLRVGAGARVGANAVVVTEVPADATMVGIPARIASRSLRKEDGEFCSYGIPEGVPDPIAGTLNGLMDDVRRLNARIAELEGRLDETGSGVGDPPAERRGPALVEDRLKDGARVNG</sequence>
<protein>
    <recommendedName>
        <fullName evidence="5">Serine acetyltransferase</fullName>
        <ecNumber evidence="4">2.3.1.30</ecNumber>
    </recommendedName>
</protein>
<evidence type="ECO:0000256" key="8">
    <source>
        <dbReference type="ARBA" id="ARBA00022679"/>
    </source>
</evidence>
<evidence type="ECO:0000256" key="6">
    <source>
        <dbReference type="ARBA" id="ARBA00022490"/>
    </source>
</evidence>
<dbReference type="InterPro" id="IPR011004">
    <property type="entry name" value="Trimer_LpxA-like_sf"/>
</dbReference>
<dbReference type="FunFam" id="1.10.3130.10:FF:000003">
    <property type="entry name" value="Serine acetyltransferase"/>
    <property type="match status" value="1"/>
</dbReference>
<dbReference type="InterPro" id="IPR001451">
    <property type="entry name" value="Hexapep"/>
</dbReference>
<dbReference type="PROSITE" id="PS00101">
    <property type="entry name" value="HEXAPEP_TRANSFERASES"/>
    <property type="match status" value="1"/>
</dbReference>
<evidence type="ECO:0000256" key="5">
    <source>
        <dbReference type="ARBA" id="ARBA00018522"/>
    </source>
</evidence>
<dbReference type="EC" id="2.3.1.30" evidence="4"/>
<dbReference type="InterPro" id="IPR010493">
    <property type="entry name" value="Ser_AcTrfase_N"/>
</dbReference>
<dbReference type="FunFam" id="2.160.10.10:FF:000007">
    <property type="entry name" value="Serine acetyltransferase"/>
    <property type="match status" value="1"/>
</dbReference>
<dbReference type="NCBIfam" id="NF041874">
    <property type="entry name" value="EPS_EpsC"/>
    <property type="match status" value="1"/>
</dbReference>
<comment type="catalytic activity">
    <reaction evidence="12">
        <text>L-serine + acetyl-CoA = O-acetyl-L-serine + CoA</text>
        <dbReference type="Rhea" id="RHEA:24560"/>
        <dbReference type="ChEBI" id="CHEBI:33384"/>
        <dbReference type="ChEBI" id="CHEBI:57287"/>
        <dbReference type="ChEBI" id="CHEBI:57288"/>
        <dbReference type="ChEBI" id="CHEBI:58340"/>
        <dbReference type="EC" id="2.3.1.30"/>
    </reaction>
</comment>
<evidence type="ECO:0000313" key="15">
    <source>
        <dbReference type="EMBL" id="ABC22829.1"/>
    </source>
</evidence>
<dbReference type="GO" id="GO:0006535">
    <property type="term" value="P:cysteine biosynthetic process from serine"/>
    <property type="evidence" value="ECO:0007669"/>
    <property type="project" value="InterPro"/>
</dbReference>
<evidence type="ECO:0000256" key="7">
    <source>
        <dbReference type="ARBA" id="ARBA00022605"/>
    </source>
</evidence>
<feature type="region of interest" description="Disordered" evidence="13">
    <location>
        <begin position="222"/>
        <end position="254"/>
    </location>
</feature>
<evidence type="ECO:0000313" key="16">
    <source>
        <dbReference type="Proteomes" id="UP000001929"/>
    </source>
</evidence>
<feature type="domain" description="Serine acetyltransferase N-terminal" evidence="14">
    <location>
        <begin position="4"/>
        <end position="40"/>
    </location>
</feature>
<evidence type="ECO:0000256" key="1">
    <source>
        <dbReference type="ARBA" id="ARBA00004496"/>
    </source>
</evidence>
<keyword evidence="7" id="KW-0028">Amino-acid biosynthesis</keyword>
<gene>
    <name evidence="15" type="ordered locus">Rru_A2029</name>
</gene>
<accession>Q2RSR6</accession>
<evidence type="ECO:0000256" key="11">
    <source>
        <dbReference type="ARBA" id="ARBA00023315"/>
    </source>
</evidence>
<dbReference type="InterPro" id="IPR053376">
    <property type="entry name" value="Serine_acetyltransferase"/>
</dbReference>
<dbReference type="EnsemblBacteria" id="ABC22829">
    <property type="protein sequence ID" value="ABC22829"/>
    <property type="gene ID" value="Rru_A2029"/>
</dbReference>
<dbReference type="InterPro" id="IPR045304">
    <property type="entry name" value="LbH_SAT"/>
</dbReference>
<dbReference type="Gene3D" id="2.160.10.10">
    <property type="entry name" value="Hexapeptide repeat proteins"/>
    <property type="match status" value="1"/>
</dbReference>
<keyword evidence="8 15" id="KW-0808">Transferase</keyword>
<dbReference type="Pfam" id="PF06426">
    <property type="entry name" value="SATase_N"/>
    <property type="match status" value="1"/>
</dbReference>
<evidence type="ECO:0000256" key="13">
    <source>
        <dbReference type="SAM" id="MobiDB-lite"/>
    </source>
</evidence>
<dbReference type="InterPro" id="IPR018357">
    <property type="entry name" value="Hexapep_transf_CS"/>
</dbReference>
<reference evidence="15 16" key="1">
    <citation type="journal article" date="2011" name="Stand. Genomic Sci.">
        <title>Complete genome sequence of Rhodospirillum rubrum type strain (S1).</title>
        <authorList>
            <person name="Munk A.C."/>
            <person name="Copeland A."/>
            <person name="Lucas S."/>
            <person name="Lapidus A."/>
            <person name="Del Rio T.G."/>
            <person name="Barry K."/>
            <person name="Detter J.C."/>
            <person name="Hammon N."/>
            <person name="Israni S."/>
            <person name="Pitluck S."/>
            <person name="Brettin T."/>
            <person name="Bruce D."/>
            <person name="Han C."/>
            <person name="Tapia R."/>
            <person name="Gilna P."/>
            <person name="Schmutz J."/>
            <person name="Larimer F."/>
            <person name="Land M."/>
            <person name="Kyrpides N.C."/>
            <person name="Mavromatis K."/>
            <person name="Richardson P."/>
            <person name="Rohde M."/>
            <person name="Goker M."/>
            <person name="Klenk H.P."/>
            <person name="Zhang Y."/>
            <person name="Roberts G.P."/>
            <person name="Reslewic S."/>
            <person name="Schwartz D.C."/>
        </authorList>
    </citation>
    <scope>NUCLEOTIDE SEQUENCE [LARGE SCALE GENOMIC DNA]</scope>
    <source>
        <strain evidence="16">ATCC 11170 / ATH 1.1.1 / DSM 467 / LMG 4362 / NCIMB 8255 / S1</strain>
    </source>
</reference>
<dbReference type="NCBIfam" id="TIGR01172">
    <property type="entry name" value="cysE"/>
    <property type="match status" value="1"/>
</dbReference>
<evidence type="ECO:0000256" key="10">
    <source>
        <dbReference type="ARBA" id="ARBA00023192"/>
    </source>
</evidence>
<dbReference type="GO" id="GO:0009001">
    <property type="term" value="F:serine O-acetyltransferase activity"/>
    <property type="evidence" value="ECO:0007669"/>
    <property type="project" value="UniProtKB-EC"/>
</dbReference>
<dbReference type="STRING" id="269796.Rru_A2029"/>
<dbReference type="Gene3D" id="1.10.3130.10">
    <property type="entry name" value="serine acetyltransferase, domain 1"/>
    <property type="match status" value="1"/>
</dbReference>
<evidence type="ECO:0000256" key="2">
    <source>
        <dbReference type="ARBA" id="ARBA00004876"/>
    </source>
</evidence>
<dbReference type="Pfam" id="PF00132">
    <property type="entry name" value="Hexapep"/>
    <property type="match status" value="1"/>
</dbReference>
<dbReference type="HOGENOM" id="CLU_051638_10_0_5"/>
<evidence type="ECO:0000256" key="12">
    <source>
        <dbReference type="ARBA" id="ARBA00049486"/>
    </source>
</evidence>
<evidence type="ECO:0000259" key="14">
    <source>
        <dbReference type="Pfam" id="PF06426"/>
    </source>
</evidence>
<keyword evidence="11 15" id="KW-0012">Acyltransferase</keyword>
<dbReference type="PANTHER" id="PTHR42811">
    <property type="entry name" value="SERINE ACETYLTRANSFERASE"/>
    <property type="match status" value="1"/>
</dbReference>
<dbReference type="InterPro" id="IPR042122">
    <property type="entry name" value="Ser_AcTrfase_N_sf"/>
</dbReference>
<keyword evidence="9" id="KW-0677">Repeat</keyword>
<evidence type="ECO:0000256" key="9">
    <source>
        <dbReference type="ARBA" id="ARBA00022737"/>
    </source>
</evidence>
<dbReference type="AlphaFoldDB" id="Q2RSR6"/>
<keyword evidence="6" id="KW-0963">Cytoplasm</keyword>
<dbReference type="SUPFAM" id="SSF51161">
    <property type="entry name" value="Trimeric LpxA-like enzymes"/>
    <property type="match status" value="1"/>
</dbReference>
<evidence type="ECO:0000256" key="3">
    <source>
        <dbReference type="ARBA" id="ARBA00007274"/>
    </source>
</evidence>
<dbReference type="CDD" id="cd03354">
    <property type="entry name" value="LbH_SAT"/>
    <property type="match status" value="1"/>
</dbReference>
<dbReference type="eggNOG" id="COG1045">
    <property type="taxonomic scope" value="Bacteria"/>
</dbReference>
<dbReference type="PATRIC" id="fig|269796.9.peg.2116"/>
<dbReference type="GO" id="GO:0005737">
    <property type="term" value="C:cytoplasm"/>
    <property type="evidence" value="ECO:0007669"/>
    <property type="project" value="UniProtKB-SubCell"/>
</dbReference>
<evidence type="ECO:0000256" key="4">
    <source>
        <dbReference type="ARBA" id="ARBA00013266"/>
    </source>
</evidence>
<comment type="similarity">
    <text evidence="3">Belongs to the transferase hexapeptide repeat family.</text>
</comment>
<dbReference type="PhylomeDB" id="Q2RSR6"/>
<dbReference type="EMBL" id="CP000230">
    <property type="protein sequence ID" value="ABC22829.1"/>
    <property type="molecule type" value="Genomic_DNA"/>
</dbReference>
<dbReference type="Proteomes" id="UP000001929">
    <property type="component" value="Chromosome"/>
</dbReference>
<dbReference type="UniPathway" id="UPA00136">
    <property type="reaction ID" value="UER00199"/>
</dbReference>
<comment type="subcellular location">
    <subcellularLocation>
        <location evidence="1">Cytoplasm</location>
    </subcellularLocation>
</comment>
<name>Q2RSR6_RHORT</name>
<comment type="pathway">
    <text evidence="2">Amino-acid biosynthesis; L-cysteine biosynthesis; L-cysteine from L-serine: step 1/2.</text>
</comment>
<organism evidence="15 16">
    <name type="scientific">Rhodospirillum rubrum (strain ATCC 11170 / ATH 1.1.1 / DSM 467 / LMG 4362 / NCIMB 8255 / S1)</name>
    <dbReference type="NCBI Taxonomy" id="269796"/>
    <lineage>
        <taxon>Bacteria</taxon>
        <taxon>Pseudomonadati</taxon>
        <taxon>Pseudomonadota</taxon>
        <taxon>Alphaproteobacteria</taxon>
        <taxon>Rhodospirillales</taxon>
        <taxon>Rhodospirillaceae</taxon>
        <taxon>Rhodospirillum</taxon>
    </lineage>
</organism>
<keyword evidence="16" id="KW-1185">Reference proteome</keyword>
<dbReference type="KEGG" id="rru:Rru_A2029"/>
<keyword evidence="10" id="KW-0198">Cysteine biosynthesis</keyword>